<keyword evidence="3" id="KW-0645">Protease</keyword>
<dbReference type="InterPro" id="IPR042178">
    <property type="entry name" value="Serpin_sf_1"/>
</dbReference>
<dbReference type="GO" id="GO:0005615">
    <property type="term" value="C:extracellular space"/>
    <property type="evidence" value="ECO:0007669"/>
    <property type="project" value="InterPro"/>
</dbReference>
<gene>
    <name evidence="3" type="ORF">D1B32_20915</name>
</gene>
<keyword evidence="3" id="KW-0378">Hydrolase</keyword>
<dbReference type="Pfam" id="PF00079">
    <property type="entry name" value="Serpin"/>
    <property type="match status" value="1"/>
</dbReference>
<dbReference type="PROSITE" id="PS51257">
    <property type="entry name" value="PROKAR_LIPOPROTEIN"/>
    <property type="match status" value="1"/>
</dbReference>
<dbReference type="EMBL" id="QWEH01000021">
    <property type="protein sequence ID" value="RHW29676.1"/>
    <property type="molecule type" value="Genomic_DNA"/>
</dbReference>
<dbReference type="Gene3D" id="2.30.39.10">
    <property type="entry name" value="Alpha-1-antitrypsin, domain 1"/>
    <property type="match status" value="1"/>
</dbReference>
<proteinExistence type="inferred from homology"/>
<dbReference type="PANTHER" id="PTHR11461:SF211">
    <property type="entry name" value="GH10112P-RELATED"/>
    <property type="match status" value="1"/>
</dbReference>
<dbReference type="Proteomes" id="UP000285456">
    <property type="component" value="Unassembled WGS sequence"/>
</dbReference>
<protein>
    <submittedName>
        <fullName evidence="3">Serine protease</fullName>
    </submittedName>
</protein>
<dbReference type="AlphaFoldDB" id="A0A417YAY1"/>
<sequence length="416" mass="47011">MKKIIGYSVFLLGFIVVVSACGTTNELDISSDVDFGENDYEQIVSPNNELGFNLLREVEPDEDGNLFMSPMSLFMALSMVYNGAEGETKEEIAKVLQAEGVDKQALNQANASLMSLLHKHSEQVELNIANSIWLNDEFQFQDTFAANNRDYFNAEIEEMDVNDTKSSEKINKWVKDATNDKIEDIVEAPLDPNLVTILVNAIYFNGNWTYEFDKQQTENRAFHLADGTTKDVPLMSLKENLAYLENEDFQAIALPYGEDESISMNIFLPKENTSLKDFQSQLTNENWESWKSEFQKTEGTILLPKFQLEYEAILNDTLSKLGMADAFNEENADFSTMIKSEDPLWISQVKQKTFIDVNEKGTEAAAATSVEMETTSAPIEEPFYMEVNRPFFIAITDDETDAILFMGLIANPLEGE</sequence>
<comment type="caution">
    <text evidence="3">The sequence shown here is derived from an EMBL/GenBank/DDBJ whole genome shotgun (WGS) entry which is preliminary data.</text>
</comment>
<dbReference type="GO" id="GO:0004867">
    <property type="term" value="F:serine-type endopeptidase inhibitor activity"/>
    <property type="evidence" value="ECO:0007669"/>
    <property type="project" value="InterPro"/>
</dbReference>
<dbReference type="InterPro" id="IPR000215">
    <property type="entry name" value="Serpin_fam"/>
</dbReference>
<dbReference type="InterPro" id="IPR023795">
    <property type="entry name" value="Serpin_CS"/>
</dbReference>
<feature type="domain" description="Serpin" evidence="2">
    <location>
        <begin position="52"/>
        <end position="412"/>
    </location>
</feature>
<evidence type="ECO:0000313" key="4">
    <source>
        <dbReference type="Proteomes" id="UP000285456"/>
    </source>
</evidence>
<dbReference type="InterPro" id="IPR042185">
    <property type="entry name" value="Serpin_sf_2"/>
</dbReference>
<dbReference type="InterPro" id="IPR023796">
    <property type="entry name" value="Serpin_dom"/>
</dbReference>
<accession>A0A417YAY1</accession>
<reference evidence="3 4" key="1">
    <citation type="journal article" date="2007" name="Int. J. Syst. Evol. Microbiol.">
        <title>Oceanobacillus profundus sp. nov., isolated from a deep-sea sediment core.</title>
        <authorList>
            <person name="Kim Y.G."/>
            <person name="Choi D.H."/>
            <person name="Hyun S."/>
            <person name="Cho B.C."/>
        </authorList>
    </citation>
    <scope>NUCLEOTIDE SEQUENCE [LARGE SCALE GENOMIC DNA]</scope>
    <source>
        <strain evidence="3 4">DSM 18246</strain>
    </source>
</reference>
<dbReference type="PROSITE" id="PS00284">
    <property type="entry name" value="SERPIN"/>
    <property type="match status" value="1"/>
</dbReference>
<dbReference type="GO" id="GO:0008233">
    <property type="term" value="F:peptidase activity"/>
    <property type="evidence" value="ECO:0007669"/>
    <property type="project" value="UniProtKB-KW"/>
</dbReference>
<name>A0A417YAY1_9BACI</name>
<dbReference type="CDD" id="cd19588">
    <property type="entry name" value="serpin_miropin-like"/>
    <property type="match status" value="1"/>
</dbReference>
<dbReference type="PANTHER" id="PTHR11461">
    <property type="entry name" value="SERINE PROTEASE INHIBITOR, SERPIN"/>
    <property type="match status" value="1"/>
</dbReference>
<dbReference type="InterPro" id="IPR036186">
    <property type="entry name" value="Serpin_sf"/>
</dbReference>
<comment type="similarity">
    <text evidence="1">Belongs to the serpin family.</text>
</comment>
<evidence type="ECO:0000256" key="1">
    <source>
        <dbReference type="RuleBase" id="RU000411"/>
    </source>
</evidence>
<dbReference type="Gene3D" id="3.30.497.10">
    <property type="entry name" value="Antithrombin, subunit I, domain 2"/>
    <property type="match status" value="1"/>
</dbReference>
<organism evidence="3 4">
    <name type="scientific">Oceanobacillus profundus</name>
    <dbReference type="NCBI Taxonomy" id="372463"/>
    <lineage>
        <taxon>Bacteria</taxon>
        <taxon>Bacillati</taxon>
        <taxon>Bacillota</taxon>
        <taxon>Bacilli</taxon>
        <taxon>Bacillales</taxon>
        <taxon>Bacillaceae</taxon>
        <taxon>Oceanobacillus</taxon>
    </lineage>
</organism>
<dbReference type="OrthoDB" id="9764871at2"/>
<dbReference type="SMART" id="SM00093">
    <property type="entry name" value="SERPIN"/>
    <property type="match status" value="1"/>
</dbReference>
<evidence type="ECO:0000313" key="3">
    <source>
        <dbReference type="EMBL" id="RHW29676.1"/>
    </source>
</evidence>
<dbReference type="SUPFAM" id="SSF56574">
    <property type="entry name" value="Serpins"/>
    <property type="match status" value="1"/>
</dbReference>
<dbReference type="RefSeq" id="WP_095311453.1">
    <property type="nucleotide sequence ID" value="NZ_PHUT01000021.1"/>
</dbReference>
<evidence type="ECO:0000259" key="2">
    <source>
        <dbReference type="SMART" id="SM00093"/>
    </source>
</evidence>
<dbReference type="GO" id="GO:0006508">
    <property type="term" value="P:proteolysis"/>
    <property type="evidence" value="ECO:0007669"/>
    <property type="project" value="UniProtKB-KW"/>
</dbReference>
<keyword evidence="4" id="KW-1185">Reference proteome</keyword>